<name>A0ABU6FNA2_9PROT</name>
<keyword evidence="4" id="KW-1185">Reference proteome</keyword>
<evidence type="ECO:0000256" key="1">
    <source>
        <dbReference type="ARBA" id="ARBA00023125"/>
    </source>
</evidence>
<keyword evidence="1" id="KW-0238">DNA-binding</keyword>
<dbReference type="EMBL" id="JAQGFR010000122">
    <property type="protein sequence ID" value="MEB8513524.1"/>
    <property type="molecule type" value="Genomic_DNA"/>
</dbReference>
<comment type="caution">
    <text evidence="3">The sequence shown here is derived from an EMBL/GenBank/DDBJ whole genome shotgun (WGS) entry which is preliminary data.</text>
</comment>
<dbReference type="NCBIfam" id="NF040570">
    <property type="entry name" value="guided_TnpB"/>
    <property type="match status" value="1"/>
</dbReference>
<evidence type="ECO:0000313" key="3">
    <source>
        <dbReference type="EMBL" id="MEB8513524.1"/>
    </source>
</evidence>
<reference evidence="3 4" key="1">
    <citation type="submission" date="2022-11" db="EMBL/GenBank/DDBJ databases">
        <title>Comparative genomics analysis of Acidithiobacillus ferriphilus.</title>
        <authorList>
            <person name="Ma L."/>
        </authorList>
    </citation>
    <scope>NUCLEOTIDE SEQUENCE [LARGE SCALE GENOMIC DNA]</scope>
    <source>
        <strain evidence="3 4">DY15</strain>
    </source>
</reference>
<dbReference type="InterPro" id="IPR010095">
    <property type="entry name" value="Cas12f1-like_TNB"/>
</dbReference>
<feature type="domain" description="Cas12f1-like TNB" evidence="2">
    <location>
        <begin position="333"/>
        <end position="400"/>
    </location>
</feature>
<dbReference type="Pfam" id="PF07282">
    <property type="entry name" value="Cas12f1-like_TNB"/>
    <property type="match status" value="1"/>
</dbReference>
<accession>A0ABU6FNA2</accession>
<dbReference type="RefSeq" id="WP_196762789.1">
    <property type="nucleotide sequence ID" value="NZ_JAQGFK010000173.1"/>
</dbReference>
<protein>
    <submittedName>
        <fullName evidence="3">Transposase</fullName>
    </submittedName>
</protein>
<evidence type="ECO:0000313" key="4">
    <source>
        <dbReference type="Proteomes" id="UP001308776"/>
    </source>
</evidence>
<gene>
    <name evidence="3" type="ORF">OW717_05655</name>
</gene>
<proteinExistence type="predicted"/>
<dbReference type="Proteomes" id="UP001308776">
    <property type="component" value="Unassembled WGS sequence"/>
</dbReference>
<organism evidence="3 4">
    <name type="scientific">Acidithiobacillus ferriphilus</name>
    <dbReference type="NCBI Taxonomy" id="1689834"/>
    <lineage>
        <taxon>Bacteria</taxon>
        <taxon>Pseudomonadati</taxon>
        <taxon>Pseudomonadota</taxon>
        <taxon>Acidithiobacillia</taxon>
        <taxon>Acidithiobacillales</taxon>
        <taxon>Acidithiobacillaceae</taxon>
        <taxon>Acidithiobacillus</taxon>
    </lineage>
</organism>
<evidence type="ECO:0000259" key="2">
    <source>
        <dbReference type="Pfam" id="PF07282"/>
    </source>
</evidence>
<sequence>MLAILVNMDELPTTQSLTCKLKLLLTEDQTKAVRRTALAYRNALNHASAVAFANGKMSQGMRLQTLVYQELRERFGLPSQMACNAPRQVAAAYKTLWERAKSNAAHKAKGWTKRRYKGFDQAPKFTAMTVTLNHRRDWALGKEQSVSIGTLSGRIRCRYEGWNRHLDWLEHTADRGITLGAAKLWQDPASKVWYLLVSIEKALDPKATERITTIKGVDLNRRNIAVESNTRGRCRFYHGGHQKHLAERAASTRSALQVKGTRGAKAVLRKLALRERRLNADTAHCVSKSIAEPHAMVGLEWLKDIRNRTERRHSKKASVKRRKANRKVSSWSFADVQAKTAYKTRLSGGVPIWVDADYTSQGCPICGHAGRENRLNNGLLFVCARCGHTLHADLVAARNISMRTLLVRQDWVRTGRLSAVPEASGDEAKAVRLSRYAELRWSLDASSVL</sequence>